<evidence type="ECO:0000313" key="1">
    <source>
        <dbReference type="EMBL" id="KZS45450.1"/>
    </source>
</evidence>
<dbReference type="STRING" id="59843.A3958_05690"/>
<dbReference type="EMBL" id="LWMH01000001">
    <property type="protein sequence ID" value="KZS45450.1"/>
    <property type="molecule type" value="Genomic_DNA"/>
</dbReference>
<dbReference type="AlphaFoldDB" id="A0A163HET4"/>
<dbReference type="Pfam" id="PF05402">
    <property type="entry name" value="PqqD"/>
    <property type="match status" value="1"/>
</dbReference>
<dbReference type="GeneID" id="97553275"/>
<proteinExistence type="predicted"/>
<organism evidence="1 2">
    <name type="scientific">Paenibacillus glucanolyticus</name>
    <dbReference type="NCBI Taxonomy" id="59843"/>
    <lineage>
        <taxon>Bacteria</taxon>
        <taxon>Bacillati</taxon>
        <taxon>Bacillota</taxon>
        <taxon>Bacilli</taxon>
        <taxon>Bacillales</taxon>
        <taxon>Paenibacillaceae</taxon>
        <taxon>Paenibacillus</taxon>
    </lineage>
</organism>
<dbReference type="RefSeq" id="WP_006212740.1">
    <property type="nucleotide sequence ID" value="NZ_CBCSBX010000011.1"/>
</dbReference>
<dbReference type="Proteomes" id="UP000076796">
    <property type="component" value="Unassembled WGS sequence"/>
</dbReference>
<dbReference type="OrthoDB" id="43862at2"/>
<gene>
    <name evidence="1" type="ORF">AWU65_05695</name>
</gene>
<dbReference type="InterPro" id="IPR008792">
    <property type="entry name" value="PQQD"/>
</dbReference>
<name>A0A163HET4_9BACL</name>
<dbReference type="KEGG" id="pglu:A3958_05690"/>
<sequence length="88" mass="9950">MMISQKEEVYTTVHDQEVVLLDMNQGKYFGLEGAAMALWNELSQGPVTTSAILEKWKTIYDQAEDELNSLLTQSLEELTAKRLVVVDT</sequence>
<protein>
    <submittedName>
        <fullName evidence="1">Uncharacterized protein</fullName>
    </submittedName>
</protein>
<keyword evidence="2" id="KW-1185">Reference proteome</keyword>
<comment type="caution">
    <text evidence="1">The sequence shown here is derived from an EMBL/GenBank/DDBJ whole genome shotgun (WGS) entry which is preliminary data.</text>
</comment>
<reference evidence="1" key="1">
    <citation type="journal article" date="2016" name="Genome Announc.">
        <title>Draft genomes of two strains of Paenibacillus glucanolyticus with capability to degrade lignocellulose.</title>
        <authorList>
            <person name="Mathews S.L."/>
            <person name="Pawlak J."/>
            <person name="Grunden A.M."/>
        </authorList>
    </citation>
    <scope>NUCLEOTIDE SEQUENCE [LARGE SCALE GENOMIC DNA]</scope>
    <source>
        <strain evidence="1">SLM1</strain>
    </source>
</reference>
<evidence type="ECO:0000313" key="2">
    <source>
        <dbReference type="Proteomes" id="UP000076796"/>
    </source>
</evidence>
<accession>A0A163HET4</accession>